<dbReference type="EMBL" id="VEPZ02001525">
    <property type="protein sequence ID" value="KAE8669493.1"/>
    <property type="molecule type" value="Genomic_DNA"/>
</dbReference>
<gene>
    <name evidence="2" type="ORF">F3Y22_tig00112231pilonHSYRG00038</name>
</gene>
<name>A0A6A2X3D5_HIBSY</name>
<reference evidence="2" key="1">
    <citation type="submission" date="2019-09" db="EMBL/GenBank/DDBJ databases">
        <title>Draft genome information of white flower Hibiscus syriacus.</title>
        <authorList>
            <person name="Kim Y.-M."/>
        </authorList>
    </citation>
    <scope>NUCLEOTIDE SEQUENCE [LARGE SCALE GENOMIC DNA]</scope>
    <source>
        <strain evidence="2">YM2019G1</strain>
    </source>
</reference>
<dbReference type="Proteomes" id="UP000436088">
    <property type="component" value="Unassembled WGS sequence"/>
</dbReference>
<dbReference type="AlphaFoldDB" id="A0A6A2X3D5"/>
<evidence type="ECO:0000256" key="1">
    <source>
        <dbReference type="SAM" id="MobiDB-lite"/>
    </source>
</evidence>
<evidence type="ECO:0000313" key="2">
    <source>
        <dbReference type="EMBL" id="KAE8669493.1"/>
    </source>
</evidence>
<feature type="region of interest" description="Disordered" evidence="1">
    <location>
        <begin position="1"/>
        <end position="30"/>
    </location>
</feature>
<proteinExistence type="predicted"/>
<evidence type="ECO:0000313" key="3">
    <source>
        <dbReference type="Proteomes" id="UP000436088"/>
    </source>
</evidence>
<accession>A0A6A2X3D5</accession>
<keyword evidence="3" id="KW-1185">Reference proteome</keyword>
<organism evidence="2 3">
    <name type="scientific">Hibiscus syriacus</name>
    <name type="common">Rose of Sharon</name>
    <dbReference type="NCBI Taxonomy" id="106335"/>
    <lineage>
        <taxon>Eukaryota</taxon>
        <taxon>Viridiplantae</taxon>
        <taxon>Streptophyta</taxon>
        <taxon>Embryophyta</taxon>
        <taxon>Tracheophyta</taxon>
        <taxon>Spermatophyta</taxon>
        <taxon>Magnoliopsida</taxon>
        <taxon>eudicotyledons</taxon>
        <taxon>Gunneridae</taxon>
        <taxon>Pentapetalae</taxon>
        <taxon>rosids</taxon>
        <taxon>malvids</taxon>
        <taxon>Malvales</taxon>
        <taxon>Malvaceae</taxon>
        <taxon>Malvoideae</taxon>
        <taxon>Hibiscus</taxon>
    </lineage>
</organism>
<sequence>MNEHTKLAARAEGSEPEEAANLATMLTPEDSRRLQHELMATTAEKRMLEAAKSVPASGSPLKSDSGRDLKKKIIMERILINLGSLLSI</sequence>
<protein>
    <submittedName>
        <fullName evidence="2">Uncharacterized protein</fullName>
    </submittedName>
</protein>
<comment type="caution">
    <text evidence="2">The sequence shown here is derived from an EMBL/GenBank/DDBJ whole genome shotgun (WGS) entry which is preliminary data.</text>
</comment>